<dbReference type="InterPro" id="IPR036565">
    <property type="entry name" value="Mur-like_cat_sf"/>
</dbReference>
<evidence type="ECO:0000256" key="7">
    <source>
        <dbReference type="HAMAP-Rule" id="MF_00639"/>
    </source>
</evidence>
<keyword evidence="7 8" id="KW-0132">Cell division</keyword>
<dbReference type="Gene3D" id="3.40.1190.10">
    <property type="entry name" value="Mur-like, catalytic domain"/>
    <property type="match status" value="1"/>
</dbReference>
<dbReference type="Gene3D" id="3.90.190.20">
    <property type="entry name" value="Mur ligase, C-terminal domain"/>
    <property type="match status" value="1"/>
</dbReference>
<feature type="binding site" evidence="7">
    <location>
        <begin position="109"/>
        <end position="115"/>
    </location>
    <ligand>
        <name>ATP</name>
        <dbReference type="ChEBI" id="CHEBI:30616"/>
    </ligand>
</feature>
<evidence type="ECO:0000256" key="8">
    <source>
        <dbReference type="RuleBase" id="RU003664"/>
    </source>
</evidence>
<sequence>MTDPGHDVEIGAGTRVLVLGVGVAGRAAAEVTEELGGTAVTVDANGAADHRDVSEVDLGSFDVVMSSPGFPPHSDAVRACEAAGLPIWSEMEFAWRVRRPGIPWVLVTGTNGKTTTTQMVGAIAAAGGLDVRVCGNMGIPVIHAGREESDLVAVEIASLQLHFAHTISPHAAVCLNADDDHTDWHGSLEAYRADKAKVYQHVRVACVYPAADARVEAMVAEAEVVEGARAVGVTLGAPGPSQLGIVDGLLLDRAFVADRHRQAAELGEVSDLAHLVAGDVPPYLATNALAAAALCRAVGVPPEAVRDGLRGFRLDHHRSAWVRDLDGASYVDDSKATNAHAVEAAFGGRADRSVVWIAGGLAKGQTFDALVRAIAPRVRAAVVIGVDPDALLEPLATHAPEIPVVRIEPGEDVMRRAVIAARGLAHEGDTVLLSPACASMDQFRSYADRGEAFTAAVEAMDR</sequence>
<dbReference type="InterPro" id="IPR013221">
    <property type="entry name" value="Mur_ligase_cen"/>
</dbReference>
<dbReference type="PANTHER" id="PTHR43692:SF1">
    <property type="entry name" value="UDP-N-ACETYLMURAMOYLALANINE--D-GLUTAMATE LIGASE"/>
    <property type="match status" value="1"/>
</dbReference>
<dbReference type="GO" id="GO:0071555">
    <property type="term" value="P:cell wall organization"/>
    <property type="evidence" value="ECO:0007669"/>
    <property type="project" value="UniProtKB-KW"/>
</dbReference>
<evidence type="ECO:0000256" key="5">
    <source>
        <dbReference type="ARBA" id="ARBA00022741"/>
    </source>
</evidence>
<keyword evidence="5 7" id="KW-0547">Nucleotide-binding</keyword>
<gene>
    <name evidence="7 11" type="primary">murD</name>
    <name evidence="11" type="ORF">QQ002_10485</name>
</gene>
<evidence type="ECO:0000259" key="9">
    <source>
        <dbReference type="Pfam" id="PF02875"/>
    </source>
</evidence>
<dbReference type="EMBL" id="JAUHQB010000007">
    <property type="protein sequence ID" value="MDN4483964.1"/>
    <property type="molecule type" value="Genomic_DNA"/>
</dbReference>
<keyword evidence="7 8" id="KW-0133">Cell shape</keyword>
<dbReference type="GO" id="GO:0008360">
    <property type="term" value="P:regulation of cell shape"/>
    <property type="evidence" value="ECO:0007669"/>
    <property type="project" value="UniProtKB-KW"/>
</dbReference>
<dbReference type="EC" id="6.3.2.9" evidence="7 8"/>
<comment type="subcellular location">
    <subcellularLocation>
        <location evidence="1 7 8">Cytoplasm</location>
    </subcellularLocation>
</comment>
<comment type="pathway">
    <text evidence="2 7 8">Cell wall biogenesis; peptidoglycan biosynthesis.</text>
</comment>
<keyword evidence="7 8" id="KW-0573">Peptidoglycan synthesis</keyword>
<evidence type="ECO:0000256" key="3">
    <source>
        <dbReference type="ARBA" id="ARBA00022490"/>
    </source>
</evidence>
<keyword evidence="4 7" id="KW-0436">Ligase</keyword>
<reference evidence="11 12" key="1">
    <citation type="submission" date="2023-06" db="EMBL/GenBank/DDBJ databases">
        <title>SYSU T0a273.</title>
        <authorList>
            <person name="Gao L."/>
            <person name="Fang B.-Z."/>
            <person name="Li W.-J."/>
        </authorList>
    </citation>
    <scope>NUCLEOTIDE SEQUENCE [LARGE SCALE GENOMIC DNA]</scope>
    <source>
        <strain evidence="11 12">SYSU T0a273</strain>
    </source>
</reference>
<evidence type="ECO:0000256" key="4">
    <source>
        <dbReference type="ARBA" id="ARBA00022598"/>
    </source>
</evidence>
<dbReference type="Gene3D" id="3.40.50.720">
    <property type="entry name" value="NAD(P)-binding Rossmann-like Domain"/>
    <property type="match status" value="1"/>
</dbReference>
<evidence type="ECO:0000256" key="2">
    <source>
        <dbReference type="ARBA" id="ARBA00004752"/>
    </source>
</evidence>
<comment type="catalytic activity">
    <reaction evidence="7 8">
        <text>UDP-N-acetyl-alpha-D-muramoyl-L-alanine + D-glutamate + ATP = UDP-N-acetyl-alpha-D-muramoyl-L-alanyl-D-glutamate + ADP + phosphate + H(+)</text>
        <dbReference type="Rhea" id="RHEA:16429"/>
        <dbReference type="ChEBI" id="CHEBI:15378"/>
        <dbReference type="ChEBI" id="CHEBI:29986"/>
        <dbReference type="ChEBI" id="CHEBI:30616"/>
        <dbReference type="ChEBI" id="CHEBI:43474"/>
        <dbReference type="ChEBI" id="CHEBI:83898"/>
        <dbReference type="ChEBI" id="CHEBI:83900"/>
        <dbReference type="ChEBI" id="CHEBI:456216"/>
        <dbReference type="EC" id="6.3.2.9"/>
    </reaction>
</comment>
<dbReference type="GO" id="GO:0005737">
    <property type="term" value="C:cytoplasm"/>
    <property type="evidence" value="ECO:0007669"/>
    <property type="project" value="UniProtKB-SubCell"/>
</dbReference>
<dbReference type="PANTHER" id="PTHR43692">
    <property type="entry name" value="UDP-N-ACETYLMURAMOYLALANINE--D-GLUTAMATE LIGASE"/>
    <property type="match status" value="1"/>
</dbReference>
<dbReference type="SUPFAM" id="SSF53244">
    <property type="entry name" value="MurD-like peptide ligases, peptide-binding domain"/>
    <property type="match status" value="1"/>
</dbReference>
<organism evidence="11 12">
    <name type="scientific">Demequina lignilytica</name>
    <dbReference type="NCBI Taxonomy" id="3051663"/>
    <lineage>
        <taxon>Bacteria</taxon>
        <taxon>Bacillati</taxon>
        <taxon>Actinomycetota</taxon>
        <taxon>Actinomycetes</taxon>
        <taxon>Micrococcales</taxon>
        <taxon>Demequinaceae</taxon>
        <taxon>Demequina</taxon>
    </lineage>
</organism>
<keyword evidence="6 7" id="KW-0067">ATP-binding</keyword>
<feature type="domain" description="Mur ligase central" evidence="10">
    <location>
        <begin position="107"/>
        <end position="223"/>
    </location>
</feature>
<keyword evidence="7 8" id="KW-0131">Cell cycle</keyword>
<dbReference type="Pfam" id="PF02875">
    <property type="entry name" value="Mur_ligase_C"/>
    <property type="match status" value="1"/>
</dbReference>
<protein>
    <recommendedName>
        <fullName evidence="7 8">UDP-N-acetylmuramoylalanine--D-glutamate ligase</fullName>
        <ecNumber evidence="7 8">6.3.2.9</ecNumber>
    </recommendedName>
    <alternativeName>
        <fullName evidence="7">D-glutamic acid-adding enzyme</fullName>
    </alternativeName>
    <alternativeName>
        <fullName evidence="7">UDP-N-acetylmuramoyl-L-alanyl-D-glutamate synthetase</fullName>
    </alternativeName>
</protein>
<comment type="function">
    <text evidence="7 8">Cell wall formation. Catalyzes the addition of glutamate to the nucleotide precursor UDP-N-acetylmuramoyl-L-alanine (UMA).</text>
</comment>
<accession>A0AB35MJJ8</accession>
<dbReference type="SUPFAM" id="SSF53623">
    <property type="entry name" value="MurD-like peptide ligases, catalytic domain"/>
    <property type="match status" value="1"/>
</dbReference>
<dbReference type="AlphaFoldDB" id="A0AB35MJJ8"/>
<evidence type="ECO:0000256" key="1">
    <source>
        <dbReference type="ARBA" id="ARBA00004496"/>
    </source>
</evidence>
<proteinExistence type="inferred from homology"/>
<dbReference type="GO" id="GO:0009252">
    <property type="term" value="P:peptidoglycan biosynthetic process"/>
    <property type="evidence" value="ECO:0007669"/>
    <property type="project" value="UniProtKB-UniRule"/>
</dbReference>
<keyword evidence="3 7" id="KW-0963">Cytoplasm</keyword>
<comment type="caution">
    <text evidence="11">The sequence shown here is derived from an EMBL/GenBank/DDBJ whole genome shotgun (WGS) entry which is preliminary data.</text>
</comment>
<dbReference type="GO" id="GO:0005524">
    <property type="term" value="F:ATP binding"/>
    <property type="evidence" value="ECO:0007669"/>
    <property type="project" value="UniProtKB-UniRule"/>
</dbReference>
<dbReference type="GO" id="GO:0008764">
    <property type="term" value="F:UDP-N-acetylmuramoylalanine-D-glutamate ligase activity"/>
    <property type="evidence" value="ECO:0007669"/>
    <property type="project" value="UniProtKB-UniRule"/>
</dbReference>
<evidence type="ECO:0000256" key="6">
    <source>
        <dbReference type="ARBA" id="ARBA00022840"/>
    </source>
</evidence>
<comment type="similarity">
    <text evidence="7">Belongs to the MurCDEF family.</text>
</comment>
<feature type="domain" description="Mur ligase C-terminal" evidence="9">
    <location>
        <begin position="317"/>
        <end position="437"/>
    </location>
</feature>
<dbReference type="Proteomes" id="UP001172756">
    <property type="component" value="Unassembled WGS sequence"/>
</dbReference>
<dbReference type="InterPro" id="IPR036615">
    <property type="entry name" value="Mur_ligase_C_dom_sf"/>
</dbReference>
<keyword evidence="7 8" id="KW-0961">Cell wall biogenesis/degradation</keyword>
<dbReference type="GO" id="GO:0051301">
    <property type="term" value="P:cell division"/>
    <property type="evidence" value="ECO:0007669"/>
    <property type="project" value="UniProtKB-KW"/>
</dbReference>
<dbReference type="HAMAP" id="MF_00639">
    <property type="entry name" value="MurD"/>
    <property type="match status" value="1"/>
</dbReference>
<dbReference type="InterPro" id="IPR005762">
    <property type="entry name" value="MurD"/>
</dbReference>
<name>A0AB35MJJ8_9MICO</name>
<dbReference type="SUPFAM" id="SSF51984">
    <property type="entry name" value="MurCD N-terminal domain"/>
    <property type="match status" value="1"/>
</dbReference>
<dbReference type="RefSeq" id="WP_301160669.1">
    <property type="nucleotide sequence ID" value="NZ_JAUHQB010000007.1"/>
</dbReference>
<dbReference type="NCBIfam" id="TIGR01087">
    <property type="entry name" value="murD"/>
    <property type="match status" value="1"/>
</dbReference>
<dbReference type="InterPro" id="IPR004101">
    <property type="entry name" value="Mur_ligase_C"/>
</dbReference>
<evidence type="ECO:0000313" key="11">
    <source>
        <dbReference type="EMBL" id="MDN4483964.1"/>
    </source>
</evidence>
<dbReference type="Pfam" id="PF08245">
    <property type="entry name" value="Mur_ligase_M"/>
    <property type="match status" value="1"/>
</dbReference>
<evidence type="ECO:0000313" key="12">
    <source>
        <dbReference type="Proteomes" id="UP001172756"/>
    </source>
</evidence>
<evidence type="ECO:0000259" key="10">
    <source>
        <dbReference type="Pfam" id="PF08245"/>
    </source>
</evidence>